<dbReference type="InterPro" id="IPR039426">
    <property type="entry name" value="TonB-dep_rcpt-like"/>
</dbReference>
<gene>
    <name evidence="7" type="ORF">CCY01nite_44870</name>
</gene>
<dbReference type="InterPro" id="IPR037066">
    <property type="entry name" value="Plug_dom_sf"/>
</dbReference>
<proteinExistence type="inferred from homology"/>
<keyword evidence="1 4" id="KW-0813">Transport</keyword>
<dbReference type="InterPro" id="IPR011662">
    <property type="entry name" value="Secretin/TonB_short_N"/>
</dbReference>
<dbReference type="EMBL" id="BKAU01000005">
    <property type="protein sequence ID" value="GEP98227.1"/>
    <property type="molecule type" value="Genomic_DNA"/>
</dbReference>
<dbReference type="Gene3D" id="2.170.130.10">
    <property type="entry name" value="TonB-dependent receptor, plug domain"/>
    <property type="match status" value="1"/>
</dbReference>
<organism evidence="7 8">
    <name type="scientific">Chitinophaga cymbidii</name>
    <dbReference type="NCBI Taxonomy" id="1096750"/>
    <lineage>
        <taxon>Bacteria</taxon>
        <taxon>Pseudomonadati</taxon>
        <taxon>Bacteroidota</taxon>
        <taxon>Chitinophagia</taxon>
        <taxon>Chitinophagales</taxon>
        <taxon>Chitinophagaceae</taxon>
        <taxon>Chitinophaga</taxon>
    </lineage>
</organism>
<evidence type="ECO:0000256" key="3">
    <source>
        <dbReference type="ARBA" id="ARBA00023237"/>
    </source>
</evidence>
<dbReference type="FunFam" id="2.170.130.10:FF:000003">
    <property type="entry name" value="SusC/RagA family TonB-linked outer membrane protein"/>
    <property type="match status" value="1"/>
</dbReference>
<comment type="subcellular location">
    <subcellularLocation>
        <location evidence="4">Cell outer membrane</location>
        <topology evidence="4">Multi-pass membrane protein</topology>
    </subcellularLocation>
</comment>
<evidence type="ECO:0000256" key="2">
    <source>
        <dbReference type="ARBA" id="ARBA00023136"/>
    </source>
</evidence>
<feature type="signal peptide" evidence="5">
    <location>
        <begin position="1"/>
        <end position="28"/>
    </location>
</feature>
<dbReference type="PROSITE" id="PS52016">
    <property type="entry name" value="TONB_DEPENDENT_REC_3"/>
    <property type="match status" value="1"/>
</dbReference>
<dbReference type="InterPro" id="IPR008969">
    <property type="entry name" value="CarboxyPept-like_regulatory"/>
</dbReference>
<feature type="chain" id="PRO_5021737430" evidence="5">
    <location>
        <begin position="29"/>
        <end position="1136"/>
    </location>
</feature>
<dbReference type="AlphaFoldDB" id="A0A512RR96"/>
<keyword evidence="4" id="KW-0812">Transmembrane</keyword>
<keyword evidence="5" id="KW-0732">Signal</keyword>
<dbReference type="InterPro" id="IPR023997">
    <property type="entry name" value="TonB-dep_OMP_SusC/RagA_CS"/>
</dbReference>
<dbReference type="NCBIfam" id="TIGR04056">
    <property type="entry name" value="OMP_RagA_SusC"/>
    <property type="match status" value="1"/>
</dbReference>
<dbReference type="Proteomes" id="UP000321436">
    <property type="component" value="Unassembled WGS sequence"/>
</dbReference>
<dbReference type="SUPFAM" id="SSF56935">
    <property type="entry name" value="Porins"/>
    <property type="match status" value="1"/>
</dbReference>
<evidence type="ECO:0000256" key="5">
    <source>
        <dbReference type="SAM" id="SignalP"/>
    </source>
</evidence>
<reference evidence="7 8" key="1">
    <citation type="submission" date="2019-07" db="EMBL/GenBank/DDBJ databases">
        <title>Whole genome shotgun sequence of Chitinophaga cymbidii NBRC 109752.</title>
        <authorList>
            <person name="Hosoyama A."/>
            <person name="Uohara A."/>
            <person name="Ohji S."/>
            <person name="Ichikawa N."/>
        </authorList>
    </citation>
    <scope>NUCLEOTIDE SEQUENCE [LARGE SCALE GENOMIC DNA]</scope>
    <source>
        <strain evidence="7 8">NBRC 109752</strain>
    </source>
</reference>
<dbReference type="GO" id="GO:0009279">
    <property type="term" value="C:cell outer membrane"/>
    <property type="evidence" value="ECO:0007669"/>
    <property type="project" value="UniProtKB-SubCell"/>
</dbReference>
<protein>
    <submittedName>
        <fullName evidence="7">SusC/RagA family TonB-linked outer membrane protein</fullName>
    </submittedName>
</protein>
<dbReference type="Pfam" id="PF13715">
    <property type="entry name" value="CarbopepD_reg_2"/>
    <property type="match status" value="1"/>
</dbReference>
<dbReference type="InterPro" id="IPR023996">
    <property type="entry name" value="TonB-dep_OMP_SusC/RagA"/>
</dbReference>
<evidence type="ECO:0000256" key="4">
    <source>
        <dbReference type="PROSITE-ProRule" id="PRU01360"/>
    </source>
</evidence>
<dbReference type="OrthoDB" id="601197at2"/>
<comment type="similarity">
    <text evidence="4">Belongs to the TonB-dependent receptor family.</text>
</comment>
<evidence type="ECO:0000256" key="1">
    <source>
        <dbReference type="ARBA" id="ARBA00022448"/>
    </source>
</evidence>
<accession>A0A512RR96</accession>
<evidence type="ECO:0000313" key="7">
    <source>
        <dbReference type="EMBL" id="GEP98227.1"/>
    </source>
</evidence>
<dbReference type="SUPFAM" id="SSF49464">
    <property type="entry name" value="Carboxypeptidase regulatory domain-like"/>
    <property type="match status" value="1"/>
</dbReference>
<dbReference type="InterPro" id="IPR012910">
    <property type="entry name" value="Plug_dom"/>
</dbReference>
<keyword evidence="8" id="KW-1185">Reference proteome</keyword>
<keyword evidence="3 4" id="KW-0998">Cell outer membrane</keyword>
<keyword evidence="4" id="KW-1134">Transmembrane beta strand</keyword>
<keyword evidence="2 4" id="KW-0472">Membrane</keyword>
<dbReference type="Gene3D" id="2.60.40.1120">
    <property type="entry name" value="Carboxypeptidase-like, regulatory domain"/>
    <property type="match status" value="1"/>
</dbReference>
<evidence type="ECO:0000313" key="8">
    <source>
        <dbReference type="Proteomes" id="UP000321436"/>
    </source>
</evidence>
<feature type="domain" description="Secretin/TonB short N-terminal" evidence="6">
    <location>
        <begin position="58"/>
        <end position="108"/>
    </location>
</feature>
<dbReference type="SMART" id="SM00965">
    <property type="entry name" value="STN"/>
    <property type="match status" value="1"/>
</dbReference>
<sequence>MRRVNYRYLIKLAAAVLAFLCCINNVNAAVYQNGKVTLNVQNTPLKEVLKKIEDQTSYLFIYSKDINVTGKVSLHVQNEAVPNVLNSLLSGQGLTHKIEGQHIIIKENTAGQQQQAPRTLRGRVIDSKTQKPVEGATVGILGTTVGTMSDKDGFFQLRTELKEGVLVISHIEYNRLEIRINATENIYDAILVQKETSLNETVVIGYGTQRKISNIGAQSSLKASDLKIPSSNLTGALAGRISGVISVQRSGEPGKNVADIWIRGISTPNSASPLILVDGVERSFNDIDPEDVESLTILKDASATAVYGVRGANGVIIVKTKPGKMGKPTINADYYESFTRFTKKVDLTDGIAYMKAANEALRNDGLAPRYSEEHINNTALGRDPYLYPNVDWLKEVFNDWGYNRRANVNVRGGSEKAVYYASVSYYNETGMMTTDKTITGYNSKMKYSRYNFTTNVSINATPTTKVEIGAQGYLGEGNYPAISSHDVYNSAMGISPVDYPKMFYVRGKAYVPGINPNGGFRNPYADATRRGYTNTAKNQVYSNLRVTQDLEAFTKGLSFSAMYAYDVYNEVNLNQSRRESTYYLTDLEVPYDMDGYPILTRTFTGSDVLGYSQSASGNKRTYLEASFNYDRSFGAHRVSGLLLFNQQQRLLYPQSTLENAIPYRMQGLAGRATYSWNDRYFAEFNIGYTGAENFSPKKRYGTFPAYGVGWVISNENFWEPLHNIIPFLKFRYTDGRIGNSNVSDRRFMYLDQINGNGSFGYVFGVSGTKYGGYEVINNAVDLVWEESRKQDLGIELRTLNGDLSIIFDIFREKRKNILLRRENSIPSFIGYNMAAPYGNVGIVENRGFDGTIEYNRSLNKDWRINLRGNITYNNDQWIKGELPEQRYSWMNQFGEKILGQKGYIAEGLFTQSQIDDMARWQQLSGEDKITTPKPFATQFGTVKAGDIRYKDLNNDGQIDAYDKTYISRGDVPAFVYGLGFNVTWKNLMVGALFQGVAKAERILAGNSINPFIGGGGAGNLYANIDDRWTEENPDQNVFYPRLSYGGETVDNQNNFQPSSWWVRDMSFLRLKTLQISYNLPKHWVQTMKLNNAAVYVMGYNLLTFSKFKLWDPELNSNDGTQYPNISSLSLGINFTF</sequence>
<dbReference type="Pfam" id="PF07715">
    <property type="entry name" value="Plug"/>
    <property type="match status" value="1"/>
</dbReference>
<dbReference type="Pfam" id="PF07660">
    <property type="entry name" value="STN"/>
    <property type="match status" value="1"/>
</dbReference>
<dbReference type="Gene3D" id="3.55.50.30">
    <property type="match status" value="1"/>
</dbReference>
<dbReference type="NCBIfam" id="TIGR04057">
    <property type="entry name" value="SusC_RagA_signa"/>
    <property type="match status" value="1"/>
</dbReference>
<evidence type="ECO:0000259" key="6">
    <source>
        <dbReference type="SMART" id="SM00965"/>
    </source>
</evidence>
<name>A0A512RR96_9BACT</name>
<comment type="caution">
    <text evidence="7">The sequence shown here is derived from an EMBL/GenBank/DDBJ whole genome shotgun (WGS) entry which is preliminary data.</text>
</comment>